<dbReference type="EMBL" id="KI392467">
    <property type="protein sequence ID" value="ERN16263.1"/>
    <property type="molecule type" value="Genomic_DNA"/>
</dbReference>
<dbReference type="GO" id="GO:0090575">
    <property type="term" value="C:RNA polymerase II transcription regulator complex"/>
    <property type="evidence" value="ECO:0000318"/>
    <property type="project" value="GO_Central"/>
</dbReference>
<dbReference type="PANTHER" id="PTHR13935:SF41">
    <property type="entry name" value="TRANSCRIPTION FACTOR ORG2-RELATED"/>
    <property type="match status" value="1"/>
</dbReference>
<dbReference type="GO" id="GO:0000977">
    <property type="term" value="F:RNA polymerase II transcription regulatory region sequence-specific DNA binding"/>
    <property type="evidence" value="ECO:0000318"/>
    <property type="project" value="GO_Central"/>
</dbReference>
<keyword evidence="3" id="KW-0804">Transcription</keyword>
<dbReference type="OrthoDB" id="6106870at2759"/>
<dbReference type="FunFam" id="4.10.280.10:FF:000074">
    <property type="entry name" value="Transcription factor ORG2"/>
    <property type="match status" value="1"/>
</dbReference>
<dbReference type="InterPro" id="IPR036638">
    <property type="entry name" value="HLH_DNA-bd_sf"/>
</dbReference>
<dbReference type="HOGENOM" id="CLU_089779_1_0_1"/>
<evidence type="ECO:0000313" key="6">
    <source>
        <dbReference type="EMBL" id="ERN16263.1"/>
    </source>
</evidence>
<dbReference type="KEGG" id="atr:18444567"/>
<evidence type="ECO:0000256" key="4">
    <source>
        <dbReference type="ARBA" id="ARBA00023242"/>
    </source>
</evidence>
<keyword evidence="7" id="KW-1185">Reference proteome</keyword>
<dbReference type="GO" id="GO:0000981">
    <property type="term" value="F:DNA-binding transcription factor activity, RNA polymerase II-specific"/>
    <property type="evidence" value="ECO:0000318"/>
    <property type="project" value="GO_Central"/>
</dbReference>
<dbReference type="InterPro" id="IPR011598">
    <property type="entry name" value="bHLH_dom"/>
</dbReference>
<evidence type="ECO:0000256" key="1">
    <source>
        <dbReference type="ARBA" id="ARBA00023015"/>
    </source>
</evidence>
<dbReference type="PROSITE" id="PS50888">
    <property type="entry name" value="BHLH"/>
    <property type="match status" value="1"/>
</dbReference>
<dbReference type="GO" id="GO:0046983">
    <property type="term" value="F:protein dimerization activity"/>
    <property type="evidence" value="ECO:0007669"/>
    <property type="project" value="InterPro"/>
</dbReference>
<evidence type="ECO:0000256" key="2">
    <source>
        <dbReference type="ARBA" id="ARBA00023125"/>
    </source>
</evidence>
<dbReference type="OMA" id="THNANER"/>
<protein>
    <recommendedName>
        <fullName evidence="5">BHLH domain-containing protein</fullName>
    </recommendedName>
</protein>
<proteinExistence type="predicted"/>
<dbReference type="AlphaFoldDB" id="U5D7C2"/>
<dbReference type="Gramene" id="ERN16263">
    <property type="protein sequence ID" value="ERN16263"/>
    <property type="gene ID" value="AMTR_s00063p00154030"/>
</dbReference>
<dbReference type="PANTHER" id="PTHR13935">
    <property type="entry name" value="ACHAETE-SCUTE TRANSCRIPTION FACTOR-RELATED"/>
    <property type="match status" value="1"/>
</dbReference>
<sequence length="241" mass="27266">MLALSPSCVYPTTFSWPSEEQLAPLNVESFNGDFSYHGDPHISQPFFQVSSENTESEQTSNVKKLTHNANERDRRKKLNSLYSSLRSLLPESEQGKRMSIPTTVTRVLKYIPELQKEVDSLIQRREEILARAPVQDNHRIPNANRGNVQGNSVPRITICRLDEGEMMVQICASKMKRGQFSKILIGLEEEGLMATDASSFSIGGHGVVYNLLLQVKEGFPRLDCEVLKDKILWLCRMSKNP</sequence>
<keyword evidence="1" id="KW-0805">Transcription regulation</keyword>
<name>U5D7C2_AMBTC</name>
<organism evidence="6 7">
    <name type="scientific">Amborella trichopoda</name>
    <dbReference type="NCBI Taxonomy" id="13333"/>
    <lineage>
        <taxon>Eukaryota</taxon>
        <taxon>Viridiplantae</taxon>
        <taxon>Streptophyta</taxon>
        <taxon>Embryophyta</taxon>
        <taxon>Tracheophyta</taxon>
        <taxon>Spermatophyta</taxon>
        <taxon>Magnoliopsida</taxon>
        <taxon>Amborellales</taxon>
        <taxon>Amborellaceae</taxon>
        <taxon>Amborella</taxon>
    </lineage>
</organism>
<evidence type="ECO:0000313" key="7">
    <source>
        <dbReference type="Proteomes" id="UP000017836"/>
    </source>
</evidence>
<gene>
    <name evidence="6" type="ORF">AMTR_s00063p00154030</name>
</gene>
<feature type="domain" description="BHLH" evidence="5">
    <location>
        <begin position="62"/>
        <end position="114"/>
    </location>
</feature>
<evidence type="ECO:0000256" key="3">
    <source>
        <dbReference type="ARBA" id="ARBA00023163"/>
    </source>
</evidence>
<evidence type="ECO:0000259" key="5">
    <source>
        <dbReference type="PROSITE" id="PS50888"/>
    </source>
</evidence>
<accession>U5D7C2</accession>
<keyword evidence="4" id="KW-0539">Nucleus</keyword>
<dbReference type="SUPFAM" id="SSF47459">
    <property type="entry name" value="HLH, helix-loop-helix DNA-binding domain"/>
    <property type="match status" value="1"/>
</dbReference>
<keyword evidence="2" id="KW-0238">DNA-binding</keyword>
<dbReference type="Proteomes" id="UP000017836">
    <property type="component" value="Unassembled WGS sequence"/>
</dbReference>
<dbReference type="InterPro" id="IPR015660">
    <property type="entry name" value="MASH1/Ascl1a-like"/>
</dbReference>
<dbReference type="GO" id="GO:0042594">
    <property type="term" value="P:response to starvation"/>
    <property type="evidence" value="ECO:0007669"/>
    <property type="project" value="UniProtKB-ARBA"/>
</dbReference>
<dbReference type="Pfam" id="PF00010">
    <property type="entry name" value="HLH"/>
    <property type="match status" value="1"/>
</dbReference>
<dbReference type="eggNOG" id="ENOG502RXMR">
    <property type="taxonomic scope" value="Eukaryota"/>
</dbReference>
<dbReference type="SMART" id="SM00353">
    <property type="entry name" value="HLH"/>
    <property type="match status" value="1"/>
</dbReference>
<dbReference type="Gene3D" id="4.10.280.10">
    <property type="entry name" value="Helix-loop-helix DNA-binding domain"/>
    <property type="match status" value="1"/>
</dbReference>
<dbReference type="GO" id="GO:0006357">
    <property type="term" value="P:regulation of transcription by RNA polymerase II"/>
    <property type="evidence" value="ECO:0000318"/>
    <property type="project" value="GO_Central"/>
</dbReference>
<reference evidence="7" key="1">
    <citation type="journal article" date="2013" name="Science">
        <title>The Amborella genome and the evolution of flowering plants.</title>
        <authorList>
            <consortium name="Amborella Genome Project"/>
        </authorList>
    </citation>
    <scope>NUCLEOTIDE SEQUENCE [LARGE SCALE GENOMIC DNA]</scope>
</reference>